<dbReference type="Proteomes" id="UP000597762">
    <property type="component" value="Unassembled WGS sequence"/>
</dbReference>
<evidence type="ECO:0000313" key="3">
    <source>
        <dbReference type="Proteomes" id="UP000597762"/>
    </source>
</evidence>
<feature type="transmembrane region" description="Helical" evidence="1">
    <location>
        <begin position="204"/>
        <end position="220"/>
    </location>
</feature>
<feature type="transmembrane region" description="Helical" evidence="1">
    <location>
        <begin position="134"/>
        <end position="151"/>
    </location>
</feature>
<feature type="transmembrane region" description="Helical" evidence="1">
    <location>
        <begin position="71"/>
        <end position="95"/>
    </location>
</feature>
<gene>
    <name evidence="2" type="ORF">SPHA_58718</name>
</gene>
<evidence type="ECO:0000256" key="1">
    <source>
        <dbReference type="SAM" id="Phobius"/>
    </source>
</evidence>
<keyword evidence="1" id="KW-1133">Transmembrane helix</keyword>
<proteinExistence type="predicted"/>
<protein>
    <submittedName>
        <fullName evidence="2">Uncharacterized protein</fullName>
    </submittedName>
</protein>
<feature type="transmembrane region" description="Helical" evidence="1">
    <location>
        <begin position="226"/>
        <end position="246"/>
    </location>
</feature>
<feature type="transmembrane region" description="Helical" evidence="1">
    <location>
        <begin position="107"/>
        <end position="127"/>
    </location>
</feature>
<dbReference type="EMBL" id="CAHIKZ030004034">
    <property type="protein sequence ID" value="CAE1306467.1"/>
    <property type="molecule type" value="Genomic_DNA"/>
</dbReference>
<keyword evidence="1" id="KW-0472">Membrane</keyword>
<name>A0A812DMD8_ACAPH</name>
<keyword evidence="1" id="KW-0812">Transmembrane</keyword>
<sequence>MRREKDPKESKKTRAAVVSVLSGLKGAFIVRVFCRIDSTHVLGMKCAAKNVNRHYTVQSVSSFPSFPISPISISVSLLSVCLSVCLSLSLSLSSIPSFSLHLPRLPFILLLLHLSLSPSVSLSFFHISFSIRPFFFFSPIPFLSPFFYLVSSRHPLSLSFHFSLRSSPHPILSPTFSLTFPRQFSFLISLSLSLSLSSYISPKILSFALLFLLSLSYSFFRSSGFFYATFSLHLLTSNIYIYLSLLSTAPLSSSSSLYCDHFRLREAI</sequence>
<accession>A0A812DMD8</accession>
<reference evidence="2" key="1">
    <citation type="submission" date="2021-01" db="EMBL/GenBank/DDBJ databases">
        <authorList>
            <person name="Li R."/>
            <person name="Bekaert M."/>
        </authorList>
    </citation>
    <scope>NUCLEOTIDE SEQUENCE</scope>
    <source>
        <strain evidence="2">Farmed</strain>
    </source>
</reference>
<evidence type="ECO:0000313" key="2">
    <source>
        <dbReference type="EMBL" id="CAE1306467.1"/>
    </source>
</evidence>
<organism evidence="2 3">
    <name type="scientific">Acanthosepion pharaonis</name>
    <name type="common">Pharaoh cuttlefish</name>
    <name type="synonym">Sepia pharaonis</name>
    <dbReference type="NCBI Taxonomy" id="158019"/>
    <lineage>
        <taxon>Eukaryota</taxon>
        <taxon>Metazoa</taxon>
        <taxon>Spiralia</taxon>
        <taxon>Lophotrochozoa</taxon>
        <taxon>Mollusca</taxon>
        <taxon>Cephalopoda</taxon>
        <taxon>Coleoidea</taxon>
        <taxon>Decapodiformes</taxon>
        <taxon>Sepiida</taxon>
        <taxon>Sepiina</taxon>
        <taxon>Sepiidae</taxon>
        <taxon>Acanthosepion</taxon>
    </lineage>
</organism>
<comment type="caution">
    <text evidence="2">The sequence shown here is derived from an EMBL/GenBank/DDBJ whole genome shotgun (WGS) entry which is preliminary data.</text>
</comment>
<dbReference type="AlphaFoldDB" id="A0A812DMD8"/>
<keyword evidence="3" id="KW-1185">Reference proteome</keyword>